<protein>
    <submittedName>
        <fullName evidence="1">Virion protein</fullName>
    </submittedName>
</protein>
<organism evidence="1 2">
    <name type="scientific">Bacillus phage AR9</name>
    <dbReference type="NCBI Taxonomy" id="1815509"/>
    <lineage>
        <taxon>Viruses</taxon>
        <taxon>Duplodnaviria</taxon>
        <taxon>Heunggongvirae</taxon>
        <taxon>Uroviricota</taxon>
        <taxon>Caudoviricetes</taxon>
        <taxon>Takahashivirus</taxon>
        <taxon>Bacillus phage PBS1</taxon>
    </lineage>
</organism>
<sequence length="738" mass="86903">MGSNYSVLSQGDINEIESVLEFANGLILKDTELADSLETTNSYRLSNEFINIRLGLYDVDEETKKKIIDGYTELNSYYKELYDNWGIDYLTSRTAKDLHILLATRPTLSREEMNLFYECYYEVLNYHNKVTSTKAFKNQDMYRGFIKLFLIFSTVQRYLTRKMENFFNIDVYDMRTLKNAFISVGLDYFEDMPINYQRRLLKMINTLLSHKGTNQAILEIINLFGFDNIEIYRYVLAKGYSTDPRTGKLNYNDPYLMFFKTPADKEVDFKKDIILDYNSIVSNDPYWQASEDEVKSIPFNFINSKYMSVDTTIDAMNETIGLAYFMSILNKFQLDYSQKEGIDFGFINGSISENIVKIYDAIVALQSLVIRSHGYRDTISKNPDVINYIYGYRDIENSIDISSIMSEIKEIAIKNASRINNYKEIIEFTENFKMTGFEKEKYSIEDFLEVFNTNEKMRKYLEDMIIETDNYHIYRKLQEIWDIEMRTKISNSIYGDSETFSDYIKTRNYDLYKYIQVPDTIKDSEKLLANFYKDRVFELTESIGNYISDPKVRRYFTNNNFIGLSSYIEKYLYTIISIFKSYTIDLLSANIVFSFDDKTFNTLKLFDDFSATTDHSFASTIDLLDISNILDTNLNIKVPLNIRDVMWWQSQLYKDDSNMVLNDDRIVHTIHSPIEGIGYHDQYKISDIQINQHDIYKLSDRFNYESSLNNNDTMLLKESVKITVSEENQEDKVIYEEV</sequence>
<proteinExistence type="predicted"/>
<reference evidence="1 2" key="1">
    <citation type="journal article" date="2016" name="Virology">
        <title>The genome of AR9, a giant transducing Bacillus phage encoding two multisubunit RNA polymerases.</title>
        <authorList>
            <person name="Lavysh D."/>
            <person name="Sokolova M."/>
            <person name="Minakhin L."/>
            <person name="Yakunina M."/>
            <person name="Artamonova T."/>
            <person name="Kozyavkin S."/>
            <person name="Makarova K.S."/>
            <person name="Koonin E.V."/>
            <person name="Severinov K."/>
        </authorList>
    </citation>
    <scope>NUCLEOTIDE SEQUENCE [LARGE SCALE GENOMIC DNA]</scope>
</reference>
<gene>
    <name evidence="1" type="ORF">AR9_g260</name>
</gene>
<accession>A0A172JIG0</accession>
<dbReference type="OrthoDB" id="32394at10239"/>
<evidence type="ECO:0000313" key="1">
    <source>
        <dbReference type="EMBL" id="AMS01344.1"/>
    </source>
</evidence>
<dbReference type="KEGG" id="vg:29058978"/>
<dbReference type="RefSeq" id="YP_009283164.1">
    <property type="nucleotide sequence ID" value="NC_031039.1"/>
</dbReference>
<dbReference type="EMBL" id="KU878088">
    <property type="protein sequence ID" value="AMS01344.1"/>
    <property type="molecule type" value="Genomic_DNA"/>
</dbReference>
<evidence type="ECO:0000313" key="2">
    <source>
        <dbReference type="Proteomes" id="UP000202618"/>
    </source>
</evidence>
<dbReference type="Proteomes" id="UP000202618">
    <property type="component" value="Segment"/>
</dbReference>
<dbReference type="GeneID" id="29058978"/>
<name>A0A172JIG0_BPPB1</name>